<evidence type="ECO:0000256" key="3">
    <source>
        <dbReference type="ARBA" id="ARBA00022989"/>
    </source>
</evidence>
<evidence type="ECO:0000256" key="4">
    <source>
        <dbReference type="ARBA" id="ARBA00023136"/>
    </source>
</evidence>
<dbReference type="InterPro" id="IPR005828">
    <property type="entry name" value="MFS_sugar_transport-like"/>
</dbReference>
<dbReference type="GO" id="GO:0022857">
    <property type="term" value="F:transmembrane transporter activity"/>
    <property type="evidence" value="ECO:0007669"/>
    <property type="project" value="InterPro"/>
</dbReference>
<dbReference type="InterPro" id="IPR036259">
    <property type="entry name" value="MFS_trans_sf"/>
</dbReference>
<evidence type="ECO:0000256" key="2">
    <source>
        <dbReference type="ARBA" id="ARBA00022692"/>
    </source>
</evidence>
<dbReference type="InterPro" id="IPR020846">
    <property type="entry name" value="MFS_dom"/>
</dbReference>
<name>A0A9P0AQA1_BEMTA</name>
<feature type="transmembrane region" description="Helical" evidence="5">
    <location>
        <begin position="290"/>
        <end position="313"/>
    </location>
</feature>
<dbReference type="SUPFAM" id="SSF103473">
    <property type="entry name" value="MFS general substrate transporter"/>
    <property type="match status" value="1"/>
</dbReference>
<feature type="transmembrane region" description="Helical" evidence="5">
    <location>
        <begin position="114"/>
        <end position="134"/>
    </location>
</feature>
<feature type="transmembrane region" description="Helical" evidence="5">
    <location>
        <begin position="62"/>
        <end position="82"/>
    </location>
</feature>
<feature type="domain" description="Major facilitator superfamily (MFS) profile" evidence="6">
    <location>
        <begin position="18"/>
        <end position="442"/>
    </location>
</feature>
<feature type="transmembrane region" description="Helical" evidence="5">
    <location>
        <begin position="146"/>
        <end position="169"/>
    </location>
</feature>
<dbReference type="PANTHER" id="PTHR48021:SF32">
    <property type="entry name" value="FACILITATED TREHALOSE TRANSPORTER TRET1-2 HOMOLOG-LIKE PROTEIN"/>
    <property type="match status" value="1"/>
</dbReference>
<dbReference type="AlphaFoldDB" id="A0A9P0AQA1"/>
<evidence type="ECO:0000256" key="1">
    <source>
        <dbReference type="ARBA" id="ARBA00004141"/>
    </source>
</evidence>
<dbReference type="PANTHER" id="PTHR48021">
    <property type="match status" value="1"/>
</dbReference>
<dbReference type="Proteomes" id="UP001152759">
    <property type="component" value="Chromosome 9"/>
</dbReference>
<dbReference type="GO" id="GO:0016020">
    <property type="term" value="C:membrane"/>
    <property type="evidence" value="ECO:0007669"/>
    <property type="project" value="UniProtKB-SubCell"/>
</dbReference>
<evidence type="ECO:0000313" key="8">
    <source>
        <dbReference type="Proteomes" id="UP001152759"/>
    </source>
</evidence>
<keyword evidence="8" id="KW-1185">Reference proteome</keyword>
<accession>A0A9P0AQA1</accession>
<keyword evidence="4 5" id="KW-0472">Membrane</keyword>
<feature type="transmembrane region" description="Helical" evidence="5">
    <location>
        <begin position="89"/>
        <end position="108"/>
    </location>
</feature>
<feature type="transmembrane region" description="Helical" evidence="5">
    <location>
        <begin position="320"/>
        <end position="339"/>
    </location>
</feature>
<protein>
    <recommendedName>
        <fullName evidence="6">Major facilitator superfamily (MFS) profile domain-containing protein</fullName>
    </recommendedName>
</protein>
<keyword evidence="2 5" id="KW-0812">Transmembrane</keyword>
<sequence length="501" mass="55579">MMPAADGSPPRTSSKWFRTFLAVTGAIGIEFIAGTIEAQSAVLLPQLEGSKELPITKDQASWIASMGTLLCPLTSILCGPLMDILGRRLVFKIYYSVSTIGYLIIAFAKEVWHLYIGRLCLAFSLGFTVANVIYLPEITTTSQRSLVLATINPLFSLGLLFSYVVGGYLRWDVASLIHTLICGLGLFSVLFLPESPAWLVKEQRPEDARNVFRWLGRNAAKIDGDISRLQTTGNGPVKRSIPLKQLRHATVWKPFLILITFHFLQTMTGIYNIMFYTVEFFRDLGTAFDPVLVTIGFAFSRFVVCVTVGYYFTTKCPRRVATAVSGFGSGAAYLVAVGYEVWWKGDRRFQWVPVAAVLVSCVFSTAGVQALPWIMTGEVYPLSVRGCMGGATFFVGNVFLFLCIKFHFALVEALGMPGVMTFFGVACLVSGAFGLLVLPETQGRTMLQIELGFMVKKRKPPPERKFRYVKEEELWFEPPNVDQASLEVQPGTEEEFAAKQP</sequence>
<gene>
    <name evidence="7" type="ORF">BEMITA_LOCUS13791</name>
</gene>
<evidence type="ECO:0000313" key="7">
    <source>
        <dbReference type="EMBL" id="CAH0395626.1"/>
    </source>
</evidence>
<feature type="transmembrane region" description="Helical" evidence="5">
    <location>
        <begin position="414"/>
        <end position="438"/>
    </location>
</feature>
<feature type="transmembrane region" description="Helical" evidence="5">
    <location>
        <begin position="351"/>
        <end position="374"/>
    </location>
</feature>
<evidence type="ECO:0000256" key="5">
    <source>
        <dbReference type="SAM" id="Phobius"/>
    </source>
</evidence>
<evidence type="ECO:0000259" key="6">
    <source>
        <dbReference type="PROSITE" id="PS50850"/>
    </source>
</evidence>
<proteinExistence type="predicted"/>
<reference evidence="7" key="1">
    <citation type="submission" date="2021-12" db="EMBL/GenBank/DDBJ databases">
        <authorList>
            <person name="King R."/>
        </authorList>
    </citation>
    <scope>NUCLEOTIDE SEQUENCE</scope>
</reference>
<dbReference type="EMBL" id="OU963870">
    <property type="protein sequence ID" value="CAH0395626.1"/>
    <property type="molecule type" value="Genomic_DNA"/>
</dbReference>
<dbReference type="Pfam" id="PF00083">
    <property type="entry name" value="Sugar_tr"/>
    <property type="match status" value="1"/>
</dbReference>
<feature type="transmembrane region" description="Helical" evidence="5">
    <location>
        <begin position="175"/>
        <end position="192"/>
    </location>
</feature>
<dbReference type="InterPro" id="IPR050549">
    <property type="entry name" value="MFS_Trehalose_Transporter"/>
</dbReference>
<dbReference type="KEGG" id="btab:109034842"/>
<dbReference type="PROSITE" id="PS50850">
    <property type="entry name" value="MFS"/>
    <property type="match status" value="1"/>
</dbReference>
<feature type="transmembrane region" description="Helical" evidence="5">
    <location>
        <begin position="255"/>
        <end position="278"/>
    </location>
</feature>
<keyword evidence="3 5" id="KW-1133">Transmembrane helix</keyword>
<comment type="subcellular location">
    <subcellularLocation>
        <location evidence="1">Membrane</location>
        <topology evidence="1">Multi-pass membrane protein</topology>
    </subcellularLocation>
</comment>
<organism evidence="7 8">
    <name type="scientific">Bemisia tabaci</name>
    <name type="common">Sweetpotato whitefly</name>
    <name type="synonym">Aleurodes tabaci</name>
    <dbReference type="NCBI Taxonomy" id="7038"/>
    <lineage>
        <taxon>Eukaryota</taxon>
        <taxon>Metazoa</taxon>
        <taxon>Ecdysozoa</taxon>
        <taxon>Arthropoda</taxon>
        <taxon>Hexapoda</taxon>
        <taxon>Insecta</taxon>
        <taxon>Pterygota</taxon>
        <taxon>Neoptera</taxon>
        <taxon>Paraneoptera</taxon>
        <taxon>Hemiptera</taxon>
        <taxon>Sternorrhyncha</taxon>
        <taxon>Aleyrodoidea</taxon>
        <taxon>Aleyrodidae</taxon>
        <taxon>Aleyrodinae</taxon>
        <taxon>Bemisia</taxon>
    </lineage>
</organism>
<feature type="transmembrane region" description="Helical" evidence="5">
    <location>
        <begin position="386"/>
        <end position="408"/>
    </location>
</feature>
<dbReference type="Gene3D" id="1.20.1250.20">
    <property type="entry name" value="MFS general substrate transporter like domains"/>
    <property type="match status" value="1"/>
</dbReference>